<evidence type="ECO:0000313" key="2">
    <source>
        <dbReference type="Proteomes" id="UP000499080"/>
    </source>
</evidence>
<dbReference type="EMBL" id="BGPR01000262">
    <property type="protein sequence ID" value="GBM08899.1"/>
    <property type="molecule type" value="Genomic_DNA"/>
</dbReference>
<dbReference type="AlphaFoldDB" id="A0A4Y2CXR8"/>
<reference evidence="1 2" key="1">
    <citation type="journal article" date="2019" name="Sci. Rep.">
        <title>Orb-weaving spider Araneus ventricosus genome elucidates the spidroin gene catalogue.</title>
        <authorList>
            <person name="Kono N."/>
            <person name="Nakamura H."/>
            <person name="Ohtoshi R."/>
            <person name="Moran D.A.P."/>
            <person name="Shinohara A."/>
            <person name="Yoshida Y."/>
            <person name="Fujiwara M."/>
            <person name="Mori M."/>
            <person name="Tomita M."/>
            <person name="Arakawa K."/>
        </authorList>
    </citation>
    <scope>NUCLEOTIDE SEQUENCE [LARGE SCALE GENOMIC DNA]</scope>
</reference>
<sequence>MLKKEDLLNVRDVLFLRFAVRNADMMSKGKQALRSVIDVANDLMQGKEIKASAKQRAKESATKLTEKAADKTKTMIGLNKRKRHSKKQVISKKYRKVCVHWTSLPLPKMSLIHADSQAAVKSELDLFPTPPTQTAIEKGQWLEYHPIANIRDGNPIEFSISGSGEDYIDLSTTQLHAKVKILKDNAKLDETEKVAPVNLLLYSLFSQVDVSLNDRLISASSNLYPFRRTLNVVELLIRL</sequence>
<accession>A0A4Y2CXR8</accession>
<evidence type="ECO:0000313" key="1">
    <source>
        <dbReference type="EMBL" id="GBM08899.1"/>
    </source>
</evidence>
<organism evidence="1 2">
    <name type="scientific">Araneus ventricosus</name>
    <name type="common">Orbweaver spider</name>
    <name type="synonym">Epeira ventricosa</name>
    <dbReference type="NCBI Taxonomy" id="182803"/>
    <lineage>
        <taxon>Eukaryota</taxon>
        <taxon>Metazoa</taxon>
        <taxon>Ecdysozoa</taxon>
        <taxon>Arthropoda</taxon>
        <taxon>Chelicerata</taxon>
        <taxon>Arachnida</taxon>
        <taxon>Araneae</taxon>
        <taxon>Araneomorphae</taxon>
        <taxon>Entelegynae</taxon>
        <taxon>Araneoidea</taxon>
        <taxon>Araneidae</taxon>
        <taxon>Araneus</taxon>
    </lineage>
</organism>
<comment type="caution">
    <text evidence="1">The sequence shown here is derived from an EMBL/GenBank/DDBJ whole genome shotgun (WGS) entry which is preliminary data.</text>
</comment>
<gene>
    <name evidence="1" type="ORF">AVEN_57445_1</name>
</gene>
<proteinExistence type="predicted"/>
<dbReference type="Proteomes" id="UP000499080">
    <property type="component" value="Unassembled WGS sequence"/>
</dbReference>
<name>A0A4Y2CXR8_ARAVE</name>
<keyword evidence="2" id="KW-1185">Reference proteome</keyword>
<protein>
    <submittedName>
        <fullName evidence="1">Uncharacterized protein</fullName>
    </submittedName>
</protein>
<dbReference type="OrthoDB" id="5979489at2759"/>